<evidence type="ECO:0000256" key="1">
    <source>
        <dbReference type="SAM" id="MobiDB-lite"/>
    </source>
</evidence>
<evidence type="ECO:0000313" key="2">
    <source>
        <dbReference type="EMBL" id="ADZ80331.1"/>
    </source>
</evidence>
<dbReference type="HOGENOM" id="CLU_2540853_0_0_10"/>
<dbReference type="EMBL" id="CP002584">
    <property type="protein sequence ID" value="ADZ80331.1"/>
    <property type="molecule type" value="Genomic_DNA"/>
</dbReference>
<feature type="compositionally biased region" description="Basic and acidic residues" evidence="1">
    <location>
        <begin position="71"/>
        <end position="83"/>
    </location>
</feature>
<reference evidence="2" key="1">
    <citation type="submission" date="2011-03" db="EMBL/GenBank/DDBJ databases">
        <title>Complete sequence of Sphingobacterium sp. 21.</title>
        <authorList>
            <consortium name="US DOE Joint Genome Institute"/>
            <person name="Lucas S."/>
            <person name="Copeland A."/>
            <person name="Lapidus A."/>
            <person name="Cheng J.-F."/>
            <person name="Goodwin L."/>
            <person name="Pitluck S."/>
            <person name="Davenport K."/>
            <person name="Detter J.C."/>
            <person name="Han C."/>
            <person name="Tapia R."/>
            <person name="Land M."/>
            <person name="Hauser L."/>
            <person name="Kyrpides N."/>
            <person name="Ivanova N."/>
            <person name="Ovchinnikova G."/>
            <person name="Pagani I."/>
            <person name="Siebers A.K."/>
            <person name="Allgaier M."/>
            <person name="Thelen M.P."/>
            <person name="Hugenholtz P."/>
            <person name="Woyke T."/>
        </authorList>
    </citation>
    <scope>NUCLEOTIDE SEQUENCE</scope>
    <source>
        <strain evidence="2">21</strain>
    </source>
</reference>
<proteinExistence type="predicted"/>
<dbReference type="AlphaFoldDB" id="F4C602"/>
<sequence>MRDQNRTSMGKDKNGSFVPPKGRPSGTGRESSGLRDAFAVTGLDEDNELAEKYTSGPDKPAAGITIRHQNRNVDKGRDREEER</sequence>
<dbReference type="PATRIC" id="fig|743722.3.peg.4054"/>
<dbReference type="STRING" id="743722.Sph21_3796"/>
<feature type="region of interest" description="Disordered" evidence="1">
    <location>
        <begin position="1"/>
        <end position="83"/>
    </location>
</feature>
<protein>
    <submittedName>
        <fullName evidence="2">Uncharacterized protein</fullName>
    </submittedName>
</protein>
<name>F4C602_SPHS2</name>
<feature type="compositionally biased region" description="Basic and acidic residues" evidence="1">
    <location>
        <begin position="1"/>
        <end position="14"/>
    </location>
</feature>
<accession>F4C602</accession>
<organism evidence="2">
    <name type="scientific">Sphingobacterium sp. (strain 21)</name>
    <dbReference type="NCBI Taxonomy" id="743722"/>
    <lineage>
        <taxon>Bacteria</taxon>
        <taxon>Pseudomonadati</taxon>
        <taxon>Bacteroidota</taxon>
        <taxon>Sphingobacteriia</taxon>
        <taxon>Sphingobacteriales</taxon>
        <taxon>Sphingobacteriaceae</taxon>
        <taxon>Sphingobacterium</taxon>
    </lineage>
</organism>
<dbReference type="KEGG" id="shg:Sph21_3796"/>
<gene>
    <name evidence="2" type="ordered locus">Sph21_3796</name>
</gene>